<dbReference type="PRINTS" id="PR00237">
    <property type="entry name" value="GPCRRHODOPSN"/>
</dbReference>
<comment type="subcellular location">
    <subcellularLocation>
        <location evidence="1">Cell membrane</location>
        <topology evidence="1">Multi-pass membrane protein</topology>
    </subcellularLocation>
</comment>
<evidence type="ECO:0000256" key="2">
    <source>
        <dbReference type="ARBA" id="ARBA00022475"/>
    </source>
</evidence>
<keyword evidence="4 7" id="KW-1133">Transmembrane helix</keyword>
<keyword evidence="3 7" id="KW-0812">Transmembrane</keyword>
<dbReference type="Pfam" id="PF00001">
    <property type="entry name" value="7tm_1"/>
    <property type="match status" value="1"/>
</dbReference>
<protein>
    <recommendedName>
        <fullName evidence="8">G-protein coupled receptors family 1 profile domain-containing protein</fullName>
    </recommendedName>
</protein>
<dbReference type="SUPFAM" id="SSF81321">
    <property type="entry name" value="Family A G protein-coupled receptor-like"/>
    <property type="match status" value="1"/>
</dbReference>
<evidence type="ECO:0000256" key="5">
    <source>
        <dbReference type="ARBA" id="ARBA00023136"/>
    </source>
</evidence>
<dbReference type="Proteomes" id="UP001208570">
    <property type="component" value="Unassembled WGS sequence"/>
</dbReference>
<dbReference type="Gene3D" id="1.20.1070.10">
    <property type="entry name" value="Rhodopsin 7-helix transmembrane proteins"/>
    <property type="match status" value="1"/>
</dbReference>
<keyword evidence="5 7" id="KW-0472">Membrane</keyword>
<dbReference type="EMBL" id="JAODUP010000273">
    <property type="protein sequence ID" value="KAK2154242.1"/>
    <property type="molecule type" value="Genomic_DNA"/>
</dbReference>
<dbReference type="AlphaFoldDB" id="A0AAD9JJP5"/>
<evidence type="ECO:0000256" key="3">
    <source>
        <dbReference type="ARBA" id="ARBA00022692"/>
    </source>
</evidence>
<feature type="transmembrane region" description="Helical" evidence="7">
    <location>
        <begin position="85"/>
        <end position="107"/>
    </location>
</feature>
<feature type="transmembrane region" description="Helical" evidence="7">
    <location>
        <begin position="180"/>
        <end position="202"/>
    </location>
</feature>
<reference evidence="9" key="1">
    <citation type="journal article" date="2023" name="Mol. Biol. Evol.">
        <title>Third-Generation Sequencing Reveals the Adaptive Role of the Epigenome in Three Deep-Sea Polychaetes.</title>
        <authorList>
            <person name="Perez M."/>
            <person name="Aroh O."/>
            <person name="Sun Y."/>
            <person name="Lan Y."/>
            <person name="Juniper S.K."/>
            <person name="Young C.R."/>
            <person name="Angers B."/>
            <person name="Qian P.Y."/>
        </authorList>
    </citation>
    <scope>NUCLEOTIDE SEQUENCE</scope>
    <source>
        <strain evidence="9">P08H-3</strain>
    </source>
</reference>
<dbReference type="PANTHER" id="PTHR24241:SF59">
    <property type="entry name" value="ADIPOKINETIC HORMONE RECEPTOR, ISOFORM C"/>
    <property type="match status" value="1"/>
</dbReference>
<proteinExistence type="predicted"/>
<evidence type="ECO:0000256" key="1">
    <source>
        <dbReference type="ARBA" id="ARBA00004651"/>
    </source>
</evidence>
<evidence type="ECO:0000313" key="9">
    <source>
        <dbReference type="EMBL" id="KAK2154242.1"/>
    </source>
</evidence>
<feature type="domain" description="G-protein coupled receptors family 1 profile" evidence="8">
    <location>
        <begin position="65"/>
        <end position="199"/>
    </location>
</feature>
<evidence type="ECO:0000256" key="6">
    <source>
        <dbReference type="ARBA" id="ARBA00023170"/>
    </source>
</evidence>
<dbReference type="PANTHER" id="PTHR24241">
    <property type="entry name" value="NEUROPEPTIDE RECEPTOR-RELATED G-PROTEIN COUPLED RECEPTOR"/>
    <property type="match status" value="1"/>
</dbReference>
<accession>A0AAD9JJP5</accession>
<dbReference type="PROSITE" id="PS50262">
    <property type="entry name" value="G_PROTEIN_RECEP_F1_2"/>
    <property type="match status" value="1"/>
</dbReference>
<comment type="caution">
    <text evidence="9">The sequence shown here is derived from an EMBL/GenBank/DDBJ whole genome shotgun (WGS) entry which is preliminary data.</text>
</comment>
<dbReference type="GO" id="GO:0042277">
    <property type="term" value="F:peptide binding"/>
    <property type="evidence" value="ECO:0007669"/>
    <property type="project" value="TreeGrafter"/>
</dbReference>
<dbReference type="GO" id="GO:0004930">
    <property type="term" value="F:G protein-coupled receptor activity"/>
    <property type="evidence" value="ECO:0007669"/>
    <property type="project" value="InterPro"/>
</dbReference>
<dbReference type="GO" id="GO:0005886">
    <property type="term" value="C:plasma membrane"/>
    <property type="evidence" value="ECO:0007669"/>
    <property type="project" value="UniProtKB-SubCell"/>
</dbReference>
<feature type="transmembrane region" description="Helical" evidence="7">
    <location>
        <begin position="146"/>
        <end position="168"/>
    </location>
</feature>
<dbReference type="GO" id="GO:0032870">
    <property type="term" value="P:cellular response to hormone stimulus"/>
    <property type="evidence" value="ECO:0007669"/>
    <property type="project" value="TreeGrafter"/>
</dbReference>
<keyword evidence="10" id="KW-1185">Reference proteome</keyword>
<evidence type="ECO:0000256" key="7">
    <source>
        <dbReference type="SAM" id="Phobius"/>
    </source>
</evidence>
<evidence type="ECO:0000256" key="4">
    <source>
        <dbReference type="ARBA" id="ARBA00022989"/>
    </source>
</evidence>
<evidence type="ECO:0000259" key="8">
    <source>
        <dbReference type="PROSITE" id="PS50262"/>
    </source>
</evidence>
<dbReference type="InterPro" id="IPR000276">
    <property type="entry name" value="GPCR_Rhodpsn"/>
</dbReference>
<keyword evidence="2" id="KW-1003">Cell membrane</keyword>
<organism evidence="9 10">
    <name type="scientific">Paralvinella palmiformis</name>
    <dbReference type="NCBI Taxonomy" id="53620"/>
    <lineage>
        <taxon>Eukaryota</taxon>
        <taxon>Metazoa</taxon>
        <taxon>Spiralia</taxon>
        <taxon>Lophotrochozoa</taxon>
        <taxon>Annelida</taxon>
        <taxon>Polychaeta</taxon>
        <taxon>Sedentaria</taxon>
        <taxon>Canalipalpata</taxon>
        <taxon>Terebellida</taxon>
        <taxon>Terebelliformia</taxon>
        <taxon>Alvinellidae</taxon>
        <taxon>Paralvinella</taxon>
    </lineage>
</organism>
<evidence type="ECO:0000313" key="10">
    <source>
        <dbReference type="Proteomes" id="UP001208570"/>
    </source>
</evidence>
<gene>
    <name evidence="9" type="ORF">LSH36_273g01007</name>
</gene>
<name>A0AAD9JJP5_9ANNE</name>
<keyword evidence="6" id="KW-0675">Receptor</keyword>
<sequence length="264" mass="30662">MYPDISGLTINLSSRHLPISHHCSLMSSRWISPSALMNSKCQTRTRKTYVFSVKRGPWMEDFYQCVTHGTYTADWQEQLYSCLSALLMFILPLIAMVTAYMLIFCTIAKKSRDLQREVENVNTEMLSRGPVRGQLFRKAKVKSLRMTALIVVAFIVCWTPYYVLFIILVFMGKDWVNEKYVLWIFFFGMANSMVNPMIYGAFQVCRKRRRVDTLPKAGNQSEMSKLFQCYLNKLRMRSSSSTNPYVEQYALDVFLASAQKSRNN</sequence>
<dbReference type="InterPro" id="IPR017452">
    <property type="entry name" value="GPCR_Rhodpsn_7TM"/>
</dbReference>